<dbReference type="GO" id="GO:0042910">
    <property type="term" value="F:xenobiotic transmembrane transporter activity"/>
    <property type="evidence" value="ECO:0007669"/>
    <property type="project" value="TreeGrafter"/>
</dbReference>
<feature type="transmembrane region" description="Helical" evidence="1">
    <location>
        <begin position="550"/>
        <end position="569"/>
    </location>
</feature>
<keyword evidence="1" id="KW-0472">Membrane</keyword>
<feature type="transmembrane region" description="Helical" evidence="1">
    <location>
        <begin position="890"/>
        <end position="909"/>
    </location>
</feature>
<keyword evidence="3" id="KW-1185">Reference proteome</keyword>
<dbReference type="Gene3D" id="3.30.2090.10">
    <property type="entry name" value="Multidrug efflux transporter AcrB TolC docking domain, DN and DC subdomains"/>
    <property type="match status" value="2"/>
</dbReference>
<dbReference type="OrthoDB" id="9798415at2"/>
<feature type="transmembrane region" description="Helical" evidence="1">
    <location>
        <begin position="351"/>
        <end position="370"/>
    </location>
</feature>
<dbReference type="SUPFAM" id="SSF82714">
    <property type="entry name" value="Multidrug efflux transporter AcrB TolC docking domain, DN and DC subdomains"/>
    <property type="match status" value="1"/>
</dbReference>
<dbReference type="Gene3D" id="1.20.1640.10">
    <property type="entry name" value="Multidrug efflux transporter AcrB transmembrane domain"/>
    <property type="match status" value="2"/>
</dbReference>
<organism evidence="2 3">
    <name type="scientific">Bernardetia litoralis (strain ATCC 23117 / DSM 6794 / NBRC 15988 / NCIMB 1366 / Fx l1 / Sio-4)</name>
    <name type="common">Flexibacter litoralis</name>
    <dbReference type="NCBI Taxonomy" id="880071"/>
    <lineage>
        <taxon>Bacteria</taxon>
        <taxon>Pseudomonadati</taxon>
        <taxon>Bacteroidota</taxon>
        <taxon>Cytophagia</taxon>
        <taxon>Cytophagales</taxon>
        <taxon>Bernardetiaceae</taxon>
        <taxon>Bernardetia</taxon>
    </lineage>
</organism>
<dbReference type="KEGG" id="fli:Fleli_2943"/>
<evidence type="ECO:0000313" key="2">
    <source>
        <dbReference type="EMBL" id="AFM05290.1"/>
    </source>
</evidence>
<reference evidence="3" key="1">
    <citation type="submission" date="2012-06" db="EMBL/GenBank/DDBJ databases">
        <title>The complete genome of Flexibacter litoralis DSM 6794.</title>
        <authorList>
            <person name="Lucas S."/>
            <person name="Copeland A."/>
            <person name="Lapidus A."/>
            <person name="Glavina del Rio T."/>
            <person name="Dalin E."/>
            <person name="Tice H."/>
            <person name="Bruce D."/>
            <person name="Goodwin L."/>
            <person name="Pitluck S."/>
            <person name="Peters L."/>
            <person name="Ovchinnikova G."/>
            <person name="Lu M."/>
            <person name="Kyrpides N."/>
            <person name="Mavromatis K."/>
            <person name="Ivanova N."/>
            <person name="Brettin T."/>
            <person name="Detter J.C."/>
            <person name="Han C."/>
            <person name="Larimer F."/>
            <person name="Land M."/>
            <person name="Hauser L."/>
            <person name="Markowitz V."/>
            <person name="Cheng J.-F."/>
            <person name="Hugenholtz P."/>
            <person name="Woyke T."/>
            <person name="Wu D."/>
            <person name="Spring S."/>
            <person name="Lang E."/>
            <person name="Kopitz M."/>
            <person name="Brambilla E."/>
            <person name="Klenk H.-P."/>
            <person name="Eisen J.A."/>
        </authorList>
    </citation>
    <scope>NUCLEOTIDE SEQUENCE [LARGE SCALE GENOMIC DNA]</scope>
    <source>
        <strain evidence="3">ATCC 23117 / DSM 6794 / NBRC 15988 / NCIMB 1366 / Sio-4</strain>
    </source>
</reference>
<dbReference type="Pfam" id="PF00873">
    <property type="entry name" value="ACR_tran"/>
    <property type="match status" value="1"/>
</dbReference>
<dbReference type="STRING" id="880071.Fleli_2943"/>
<feature type="transmembrane region" description="Helical" evidence="1">
    <location>
        <begin position="1018"/>
        <end position="1042"/>
    </location>
</feature>
<feature type="transmembrane region" description="Helical" evidence="1">
    <location>
        <begin position="377"/>
        <end position="397"/>
    </location>
</feature>
<dbReference type="GO" id="GO:0005886">
    <property type="term" value="C:plasma membrane"/>
    <property type="evidence" value="ECO:0007669"/>
    <property type="project" value="TreeGrafter"/>
</dbReference>
<dbReference type="Gene3D" id="3.30.70.1320">
    <property type="entry name" value="Multidrug efflux transporter AcrB pore domain like"/>
    <property type="match status" value="1"/>
</dbReference>
<feature type="transmembrane region" description="Helical" evidence="1">
    <location>
        <begin position="12"/>
        <end position="34"/>
    </location>
</feature>
<feature type="transmembrane region" description="Helical" evidence="1">
    <location>
        <begin position="942"/>
        <end position="961"/>
    </location>
</feature>
<sequence precursor="true">MKTNQNPFLHFLFSRPVGVLMAMLGILVLSLVAFSKLPVSLLPSLDVPELVIQLDYRGHSPEEIEQTILRPIRENVLTLNGLKRTESEARSQIGQVRLYFEFGTDMTLAYIDANEKLDRLLGSLPKELPRPRIIKINTADIPILHLQIVPKKQENQNNLLATSELVEKVIKKQLEAVEGISLVDANGLKEKQISISTNLRKLQSLGLSETDLITTIKSANQTLSSISVKEGQYRYFVKIATILEDKKDLENLPIRLNINSDATKNKQKGTVVLLKDIAKIELEEPTPQGFHLFNQKEAFVLTLHKQSQAQIQELTPKIDQTLEDLKQNFPELEFITTQNQTTLLNLAIDNLKNSLLIGGICVFLVLFIFMGNWRVPLIIGISLPVSLIYGFGLFYVFDVSINVISLSGMALGLGMLIDNSIIVLENIEQFRNRNFEMKEAAILGVQEVIAPLVSSVLTTLSVFVPLIFLNGLSGALFYDQAISAGAVLFTSLVVAFLMLPHLYLILNRKKSSMTTLDLLRGEKNKETKIYKFLLSLYQKIFLFLENHKKIFLSFSLFLIILPVFLFYQLDIEGAPKINKTDCSLLINWNEPIDATENKIRCKRLLETFSNQITFSESDIGQKKYFLQNDNSTQIQANLYLFFDNQNQKETTQNQIAEWIFKTYPATIFDFLPAPDAFSQLFISEEPSIELRIRTTTQNQILEYAIFDSIYNQINFETNNTAQKGKGTSRETLVLLEINTEKAALYGFSQQDILQKLTYELGEFAVTDLTSFGQIVPIRFKKGNKTVEEIINESSLKVNNVESNTDFAENSSQTINQIPLRLFIDFKKSNSYNTLTADELGIYQSVFWEDINNIQPTKQQQIKNDILTYLPNIQTNFKGTYFSNQENLTQFIFILSISIGLLYFILVAQFESFWQPLLVLFTLPLGISGSLLLLIFSQTSLNTMAIIGIIVMLGIMVNDAILKIDTINKLKKEMSLYDAVHEAGKLRLKPILMTSITTILAVIPILFSEGLGADLQKPLVWAVVGGLSVGTITALFFIPMAYFEIAKYQKNE</sequence>
<evidence type="ECO:0000256" key="1">
    <source>
        <dbReference type="SAM" id="Phobius"/>
    </source>
</evidence>
<dbReference type="PRINTS" id="PR00702">
    <property type="entry name" value="ACRIFLAVINRP"/>
</dbReference>
<dbReference type="Gene3D" id="3.30.70.1430">
    <property type="entry name" value="Multidrug efflux transporter AcrB pore domain"/>
    <property type="match status" value="2"/>
</dbReference>
<accession>I4AMV5</accession>
<dbReference type="RefSeq" id="WP_014798724.1">
    <property type="nucleotide sequence ID" value="NC_018018.1"/>
</dbReference>
<feature type="transmembrane region" description="Helical" evidence="1">
    <location>
        <begin position="448"/>
        <end position="469"/>
    </location>
</feature>
<dbReference type="AlphaFoldDB" id="I4AMV5"/>
<gene>
    <name evidence="2" type="ordered locus">Fleli_2943</name>
</gene>
<feature type="transmembrane region" description="Helical" evidence="1">
    <location>
        <begin position="916"/>
        <end position="936"/>
    </location>
</feature>
<dbReference type="SUPFAM" id="SSF82866">
    <property type="entry name" value="Multidrug efflux transporter AcrB transmembrane domain"/>
    <property type="match status" value="2"/>
</dbReference>
<dbReference type="Proteomes" id="UP000006054">
    <property type="component" value="Chromosome"/>
</dbReference>
<keyword evidence="1" id="KW-0812">Transmembrane</keyword>
<dbReference type="InterPro" id="IPR027463">
    <property type="entry name" value="AcrB_DN_DC_subdom"/>
</dbReference>
<dbReference type="PANTHER" id="PTHR32063:SF0">
    <property type="entry name" value="SWARMING MOTILITY PROTEIN SWRC"/>
    <property type="match status" value="1"/>
</dbReference>
<feature type="transmembrane region" description="Helical" evidence="1">
    <location>
        <begin position="403"/>
        <end position="427"/>
    </location>
</feature>
<dbReference type="SUPFAM" id="SSF82693">
    <property type="entry name" value="Multidrug efflux transporter AcrB pore domain, PN1, PN2, PC1 and PC2 subdomains"/>
    <property type="match status" value="2"/>
</dbReference>
<dbReference type="InterPro" id="IPR001036">
    <property type="entry name" value="Acrflvin-R"/>
</dbReference>
<keyword evidence="1" id="KW-1133">Transmembrane helix</keyword>
<evidence type="ECO:0000313" key="3">
    <source>
        <dbReference type="Proteomes" id="UP000006054"/>
    </source>
</evidence>
<dbReference type="eggNOG" id="COG0841">
    <property type="taxonomic scope" value="Bacteria"/>
</dbReference>
<dbReference type="Gene3D" id="3.30.70.1440">
    <property type="entry name" value="Multidrug efflux transporter AcrB pore domain"/>
    <property type="match status" value="1"/>
</dbReference>
<dbReference type="EMBL" id="CP003345">
    <property type="protein sequence ID" value="AFM05290.1"/>
    <property type="molecule type" value="Genomic_DNA"/>
</dbReference>
<name>I4AMV5_BERLS</name>
<feature type="transmembrane region" description="Helical" evidence="1">
    <location>
        <begin position="990"/>
        <end position="1006"/>
    </location>
</feature>
<feature type="transmembrane region" description="Helical" evidence="1">
    <location>
        <begin position="481"/>
        <end position="506"/>
    </location>
</feature>
<dbReference type="PANTHER" id="PTHR32063">
    <property type="match status" value="1"/>
</dbReference>
<dbReference type="HOGENOM" id="CLU_002755_1_2_10"/>
<proteinExistence type="predicted"/>
<protein>
    <submittedName>
        <fullName evidence="2">Cation/multidrug efflux pump</fullName>
    </submittedName>
</protein>